<feature type="compositionally biased region" description="Polar residues" evidence="1">
    <location>
        <begin position="193"/>
        <end position="203"/>
    </location>
</feature>
<feature type="region of interest" description="Disordered" evidence="1">
    <location>
        <begin position="177"/>
        <end position="227"/>
    </location>
</feature>
<dbReference type="Proteomes" id="UP000824890">
    <property type="component" value="Unassembled WGS sequence"/>
</dbReference>
<sequence>DIMPLFAPSIPPGFDPPAGLIAPEVFEQMQLYMNCIDPEERRIREFRMKKALDDLSKDSISQRAGLRMEGVPVLSNRLNKDKGLVFDFNRTNADAAPETGESSSHSELQRRHSNNRNLLAIEMEQGQRSVSETRFNRSHVSGMINDRNRNVHHVLGTEQDEGDTFGLTPTPTFGGFEIGSGYPAQARNIGASRGTSRKGTSWTRRGKRNAQDSQKATPQDVAESESR</sequence>
<comment type="caution">
    <text evidence="2">The sequence shown here is derived from an EMBL/GenBank/DDBJ whole genome shotgun (WGS) entry which is preliminary data.</text>
</comment>
<keyword evidence="3" id="KW-1185">Reference proteome</keyword>
<gene>
    <name evidence="2" type="ORF">HID58_013614</name>
</gene>
<organism evidence="2 3">
    <name type="scientific">Brassica napus</name>
    <name type="common">Rape</name>
    <dbReference type="NCBI Taxonomy" id="3708"/>
    <lineage>
        <taxon>Eukaryota</taxon>
        <taxon>Viridiplantae</taxon>
        <taxon>Streptophyta</taxon>
        <taxon>Embryophyta</taxon>
        <taxon>Tracheophyta</taxon>
        <taxon>Spermatophyta</taxon>
        <taxon>Magnoliopsida</taxon>
        <taxon>eudicotyledons</taxon>
        <taxon>Gunneridae</taxon>
        <taxon>Pentapetalae</taxon>
        <taxon>rosids</taxon>
        <taxon>malvids</taxon>
        <taxon>Brassicales</taxon>
        <taxon>Brassicaceae</taxon>
        <taxon>Brassiceae</taxon>
        <taxon>Brassica</taxon>
    </lineage>
</organism>
<evidence type="ECO:0000256" key="1">
    <source>
        <dbReference type="SAM" id="MobiDB-lite"/>
    </source>
</evidence>
<proteinExistence type="predicted"/>
<evidence type="ECO:0000313" key="3">
    <source>
        <dbReference type="Proteomes" id="UP000824890"/>
    </source>
</evidence>
<feature type="non-terminal residue" evidence="2">
    <location>
        <position position="1"/>
    </location>
</feature>
<accession>A0ABQ8E4F0</accession>
<evidence type="ECO:0000313" key="2">
    <source>
        <dbReference type="EMBL" id="KAH0936497.1"/>
    </source>
</evidence>
<dbReference type="EMBL" id="JAGKQM010000003">
    <property type="protein sequence ID" value="KAH0936497.1"/>
    <property type="molecule type" value="Genomic_DNA"/>
</dbReference>
<name>A0ABQ8E4F0_BRANA</name>
<reference evidence="2 3" key="1">
    <citation type="submission" date="2021-05" db="EMBL/GenBank/DDBJ databases">
        <title>Genome Assembly of Synthetic Allotetraploid Brassica napus Reveals Homoeologous Exchanges between Subgenomes.</title>
        <authorList>
            <person name="Davis J.T."/>
        </authorList>
    </citation>
    <scope>NUCLEOTIDE SEQUENCE [LARGE SCALE GENOMIC DNA]</scope>
    <source>
        <strain evidence="3">cv. Da-Ae</strain>
        <tissue evidence="2">Seedling</tissue>
    </source>
</reference>
<protein>
    <submittedName>
        <fullName evidence="2">Uncharacterized protein</fullName>
    </submittedName>
</protein>